<evidence type="ECO:0000256" key="5">
    <source>
        <dbReference type="ARBA" id="ARBA00014357"/>
    </source>
</evidence>
<accession>A0A7J7J9C3</accession>
<dbReference type="GO" id="GO:0071011">
    <property type="term" value="C:precatalytic spliceosome"/>
    <property type="evidence" value="ECO:0007669"/>
    <property type="project" value="TreeGrafter"/>
</dbReference>
<feature type="region of interest" description="Disordered" evidence="10">
    <location>
        <begin position="1"/>
        <end position="87"/>
    </location>
</feature>
<evidence type="ECO:0000256" key="9">
    <source>
        <dbReference type="ARBA" id="ARBA00031864"/>
    </source>
</evidence>
<evidence type="ECO:0000256" key="1">
    <source>
        <dbReference type="ARBA" id="ARBA00003632"/>
    </source>
</evidence>
<comment type="caution">
    <text evidence="12">The sequence shown here is derived from an EMBL/GenBank/DDBJ whole genome shotgun (WGS) entry which is preliminary data.</text>
</comment>
<protein>
    <recommendedName>
        <fullName evidence="5">U4/U6.U5 small nuclear ribonucleoprotein 27 kDa protein</fullName>
    </recommendedName>
    <alternativeName>
        <fullName evidence="9">U4/U6.U5 tri-snRNP-associated protein 3</fullName>
    </alternativeName>
</protein>
<keyword evidence="7" id="KW-0508">mRNA splicing</keyword>
<dbReference type="PANTHER" id="PTHR31077">
    <property type="entry name" value="U4/U6.U5 SMALL NUCLEAR RIBONUCLEOPROTEIN 27 KDA PROTEIN"/>
    <property type="match status" value="1"/>
</dbReference>
<dbReference type="OrthoDB" id="21368at2759"/>
<comment type="function">
    <text evidence="1">May play a role in mRNA splicing.</text>
</comment>
<gene>
    <name evidence="12" type="ORF">EB796_019361</name>
</gene>
<dbReference type="InterPro" id="IPR013957">
    <property type="entry name" value="SNRNP27"/>
</dbReference>
<feature type="domain" description="U4/U6.U5 small nuclear ribonucleoprotein 27kDa protein" evidence="11">
    <location>
        <begin position="98"/>
        <end position="152"/>
    </location>
</feature>
<evidence type="ECO:0000256" key="4">
    <source>
        <dbReference type="ARBA" id="ARBA00011825"/>
    </source>
</evidence>
<organism evidence="12 13">
    <name type="scientific">Bugula neritina</name>
    <name type="common">Brown bryozoan</name>
    <name type="synonym">Sertularia neritina</name>
    <dbReference type="NCBI Taxonomy" id="10212"/>
    <lineage>
        <taxon>Eukaryota</taxon>
        <taxon>Metazoa</taxon>
        <taxon>Spiralia</taxon>
        <taxon>Lophotrochozoa</taxon>
        <taxon>Bryozoa</taxon>
        <taxon>Gymnolaemata</taxon>
        <taxon>Cheilostomatida</taxon>
        <taxon>Flustrina</taxon>
        <taxon>Buguloidea</taxon>
        <taxon>Bugulidae</taxon>
        <taxon>Bugula</taxon>
    </lineage>
</organism>
<comment type="subcellular location">
    <subcellularLocation>
        <location evidence="2">Nucleus</location>
    </subcellularLocation>
</comment>
<dbReference type="EMBL" id="VXIV02002865">
    <property type="protein sequence ID" value="KAF6022324.1"/>
    <property type="molecule type" value="Genomic_DNA"/>
</dbReference>
<comment type="similarity">
    <text evidence="3">Belongs to the SNUT3 family.</text>
</comment>
<evidence type="ECO:0000313" key="12">
    <source>
        <dbReference type="EMBL" id="KAF6022324.1"/>
    </source>
</evidence>
<evidence type="ECO:0000256" key="7">
    <source>
        <dbReference type="ARBA" id="ARBA00023187"/>
    </source>
</evidence>
<sequence length="154" mass="18220">MPRRSRSRSRSPRRERPRDRSRERGDRRDRGERDRGGRRDYEPRLERSDREDRGRDRGDRYSRRSRSPDRSRVAAGSSKPFKEEKKKFTAEDFAGKTEDEIEMMKLMGFGGFNSTKGKKVEGNDAGAVHVKLKRNYRQYMNRRGGFNRPLDAVH</sequence>
<comment type="subunit">
    <text evidence="4">Part of a tri-snRNP complex.</text>
</comment>
<keyword evidence="13" id="KW-1185">Reference proteome</keyword>
<dbReference type="PANTHER" id="PTHR31077:SF1">
    <property type="entry name" value="U4_U6.U5 SMALL NUCLEAR RIBONUCLEOPROTEIN 27 KDA PROTEIN"/>
    <property type="match status" value="1"/>
</dbReference>
<dbReference type="GO" id="GO:0008380">
    <property type="term" value="P:RNA splicing"/>
    <property type="evidence" value="ECO:0007669"/>
    <property type="project" value="UniProtKB-KW"/>
</dbReference>
<evidence type="ECO:0000256" key="2">
    <source>
        <dbReference type="ARBA" id="ARBA00004123"/>
    </source>
</evidence>
<reference evidence="12" key="1">
    <citation type="submission" date="2020-06" db="EMBL/GenBank/DDBJ databases">
        <title>Draft genome of Bugula neritina, a colonial animal packing powerful symbionts and potential medicines.</title>
        <authorList>
            <person name="Rayko M."/>
        </authorList>
    </citation>
    <scope>NUCLEOTIDE SEQUENCE [LARGE SCALE GENOMIC DNA]</scope>
    <source>
        <strain evidence="12">Kwan_BN1</strain>
    </source>
</reference>
<evidence type="ECO:0000313" key="13">
    <source>
        <dbReference type="Proteomes" id="UP000593567"/>
    </source>
</evidence>
<name>A0A7J7J9C3_BUGNE</name>
<dbReference type="Pfam" id="PF08648">
    <property type="entry name" value="SNRNP27"/>
    <property type="match status" value="1"/>
</dbReference>
<proteinExistence type="inferred from homology"/>
<evidence type="ECO:0000256" key="10">
    <source>
        <dbReference type="SAM" id="MobiDB-lite"/>
    </source>
</evidence>
<evidence type="ECO:0000259" key="11">
    <source>
        <dbReference type="Pfam" id="PF08648"/>
    </source>
</evidence>
<feature type="compositionally biased region" description="Basic residues" evidence="10">
    <location>
        <begin position="1"/>
        <end position="11"/>
    </location>
</feature>
<dbReference type="AlphaFoldDB" id="A0A7J7J9C3"/>
<evidence type="ECO:0000256" key="3">
    <source>
        <dbReference type="ARBA" id="ARBA00008218"/>
    </source>
</evidence>
<dbReference type="Proteomes" id="UP000593567">
    <property type="component" value="Unassembled WGS sequence"/>
</dbReference>
<evidence type="ECO:0000256" key="6">
    <source>
        <dbReference type="ARBA" id="ARBA00022664"/>
    </source>
</evidence>
<keyword evidence="6" id="KW-0507">mRNA processing</keyword>
<feature type="compositionally biased region" description="Basic and acidic residues" evidence="10">
    <location>
        <begin position="12"/>
        <end position="72"/>
    </location>
</feature>
<keyword evidence="8" id="KW-0539">Nucleus</keyword>
<evidence type="ECO:0000256" key="8">
    <source>
        <dbReference type="ARBA" id="ARBA00023242"/>
    </source>
</evidence>
<dbReference type="GO" id="GO:0006397">
    <property type="term" value="P:mRNA processing"/>
    <property type="evidence" value="ECO:0007669"/>
    <property type="project" value="UniProtKB-KW"/>
</dbReference>